<feature type="compositionally biased region" description="Basic and acidic residues" evidence="1">
    <location>
        <begin position="1"/>
        <end position="57"/>
    </location>
</feature>
<evidence type="ECO:0000256" key="1">
    <source>
        <dbReference type="SAM" id="MobiDB-lite"/>
    </source>
</evidence>
<dbReference type="Proteomes" id="UP001341259">
    <property type="component" value="Chromosome"/>
</dbReference>
<feature type="transmembrane region" description="Helical" evidence="2">
    <location>
        <begin position="170"/>
        <end position="189"/>
    </location>
</feature>
<feature type="transmembrane region" description="Helical" evidence="2">
    <location>
        <begin position="146"/>
        <end position="164"/>
    </location>
</feature>
<evidence type="ECO:0008006" key="5">
    <source>
        <dbReference type="Google" id="ProtNLM"/>
    </source>
</evidence>
<feature type="compositionally biased region" description="Basic residues" evidence="1">
    <location>
        <begin position="58"/>
        <end position="69"/>
    </location>
</feature>
<keyword evidence="4" id="KW-1185">Reference proteome</keyword>
<protein>
    <recommendedName>
        <fullName evidence="5">DUF2637 domain-containing protein</fullName>
    </recommendedName>
</protein>
<gene>
    <name evidence="3" type="ORF">OHB29_04550</name>
</gene>
<feature type="region of interest" description="Disordered" evidence="1">
    <location>
        <begin position="308"/>
        <end position="381"/>
    </location>
</feature>
<dbReference type="RefSeq" id="WP_328336774.1">
    <property type="nucleotide sequence ID" value="NZ_CP107906.1"/>
</dbReference>
<evidence type="ECO:0000313" key="4">
    <source>
        <dbReference type="Proteomes" id="UP001341259"/>
    </source>
</evidence>
<feature type="transmembrane region" description="Helical" evidence="2">
    <location>
        <begin position="110"/>
        <end position="134"/>
    </location>
</feature>
<sequence length="381" mass="42064">MSSWSDERRRNQAAEAEQRRLDQDAAAERVLKMRAAEDERRRANKKADKAEARAEKQQKRRDKRDRRRERMQAWTKNTRPQVVYTRGTLALVVASIAASLPAQIMHFAALSLWLVTLPFALEGAAWVMAAGVAYADEKGLPSWVRWLLRGLCLTAAGYAGWINYDYGMQTNPAVGYGLAAVSLLGPLVFEIRQWVTNLSFDAAEKKKRGEAKARAKHDRARYRHHKDVVKLARRLVSAAPFGSLALEDAFTAAWEISYGTSTPGMTPAMHAQQLTSRQSLVAAMDEANGSPVSTRGRLLQRLHPAPEALLYGPGSSQVATQVPPAPKRPSEAGQKGAPKGERPKPVPPRRTKGDTPRFHTAARVVAADTARKIPAVNGHHH</sequence>
<evidence type="ECO:0000256" key="2">
    <source>
        <dbReference type="SAM" id="Phobius"/>
    </source>
</evidence>
<dbReference type="EMBL" id="CP107906">
    <property type="protein sequence ID" value="WUG92352.1"/>
    <property type="molecule type" value="Genomic_DNA"/>
</dbReference>
<organism evidence="3 4">
    <name type="scientific">Streptomyces violaceus</name>
    <name type="common">Streptomyces venezuelae</name>
    <dbReference type="NCBI Taxonomy" id="1936"/>
    <lineage>
        <taxon>Bacteria</taxon>
        <taxon>Bacillati</taxon>
        <taxon>Actinomycetota</taxon>
        <taxon>Actinomycetes</taxon>
        <taxon>Kitasatosporales</taxon>
        <taxon>Streptomycetaceae</taxon>
        <taxon>Streptomyces</taxon>
    </lineage>
</organism>
<evidence type="ECO:0000313" key="3">
    <source>
        <dbReference type="EMBL" id="WUG92352.1"/>
    </source>
</evidence>
<keyword evidence="2" id="KW-1133">Transmembrane helix</keyword>
<keyword evidence="2" id="KW-0812">Transmembrane</keyword>
<keyword evidence="2" id="KW-0472">Membrane</keyword>
<feature type="region of interest" description="Disordered" evidence="1">
    <location>
        <begin position="1"/>
        <end position="72"/>
    </location>
</feature>
<accession>A0ABZ1NLZ1</accession>
<name>A0ABZ1NLZ1_STRVL</name>
<reference evidence="3 4" key="1">
    <citation type="submission" date="2022-10" db="EMBL/GenBank/DDBJ databases">
        <title>The complete genomes of actinobacterial strains from the NBC collection.</title>
        <authorList>
            <person name="Joergensen T.S."/>
            <person name="Alvarez Arevalo M."/>
            <person name="Sterndorff E.B."/>
            <person name="Faurdal D."/>
            <person name="Vuksanovic O."/>
            <person name="Mourched A.-S."/>
            <person name="Charusanti P."/>
            <person name="Shaw S."/>
            <person name="Blin K."/>
            <person name="Weber T."/>
        </authorList>
    </citation>
    <scope>NUCLEOTIDE SEQUENCE [LARGE SCALE GENOMIC DNA]</scope>
    <source>
        <strain evidence="3 4">NBC_00456</strain>
    </source>
</reference>
<feature type="transmembrane region" description="Helical" evidence="2">
    <location>
        <begin position="83"/>
        <end position="104"/>
    </location>
</feature>
<proteinExistence type="predicted"/>